<evidence type="ECO:0000313" key="4">
    <source>
        <dbReference type="Proteomes" id="UP000250321"/>
    </source>
</evidence>
<dbReference type="Gene3D" id="2.30.180.10">
    <property type="entry name" value="FAS1 domain"/>
    <property type="match status" value="1"/>
</dbReference>
<comment type="caution">
    <text evidence="3">The sequence shown here is derived from an EMBL/GenBank/DDBJ whole genome shotgun (WGS) entry which is preliminary data.</text>
</comment>
<dbReference type="PANTHER" id="PTHR33985:SF17">
    <property type="entry name" value="FASCICLIN-LIKE ARABINOGALACTAN PROTEIN 20"/>
    <property type="match status" value="1"/>
</dbReference>
<proteinExistence type="inferred from homology"/>
<dbReference type="InterPro" id="IPR036378">
    <property type="entry name" value="FAS1_dom_sf"/>
</dbReference>
<dbReference type="PROSITE" id="PS50213">
    <property type="entry name" value="FAS1"/>
    <property type="match status" value="1"/>
</dbReference>
<dbReference type="InterPro" id="IPR052806">
    <property type="entry name" value="Fasciclin-like_AGP"/>
</dbReference>
<evidence type="ECO:0000259" key="2">
    <source>
        <dbReference type="PROSITE" id="PS50213"/>
    </source>
</evidence>
<dbReference type="PANTHER" id="PTHR33985">
    <property type="entry name" value="OS02G0491300 PROTEIN-RELATED"/>
    <property type="match status" value="1"/>
</dbReference>
<evidence type="ECO:0000256" key="1">
    <source>
        <dbReference type="ARBA" id="ARBA00007843"/>
    </source>
</evidence>
<organism evidence="3 4">
    <name type="scientific">Prunus yedoensis var. nudiflora</name>
    <dbReference type="NCBI Taxonomy" id="2094558"/>
    <lineage>
        <taxon>Eukaryota</taxon>
        <taxon>Viridiplantae</taxon>
        <taxon>Streptophyta</taxon>
        <taxon>Embryophyta</taxon>
        <taxon>Tracheophyta</taxon>
        <taxon>Spermatophyta</taxon>
        <taxon>Magnoliopsida</taxon>
        <taxon>eudicotyledons</taxon>
        <taxon>Gunneridae</taxon>
        <taxon>Pentapetalae</taxon>
        <taxon>rosids</taxon>
        <taxon>fabids</taxon>
        <taxon>Rosales</taxon>
        <taxon>Rosaceae</taxon>
        <taxon>Amygdaloideae</taxon>
        <taxon>Amygdaleae</taxon>
        <taxon>Prunus</taxon>
    </lineage>
</organism>
<dbReference type="Proteomes" id="UP000250321">
    <property type="component" value="Unassembled WGS sequence"/>
</dbReference>
<name>A0A314YH88_PRUYE</name>
<dbReference type="InterPro" id="IPR000782">
    <property type="entry name" value="FAS1_domain"/>
</dbReference>
<dbReference type="Pfam" id="PF02469">
    <property type="entry name" value="Fasciclin"/>
    <property type="match status" value="1"/>
</dbReference>
<gene>
    <name evidence="3" type="ORF">Pyn_10807</name>
</gene>
<keyword evidence="4" id="KW-1185">Reference proteome</keyword>
<sequence length="177" mass="20256">MEVRDAYYPFSEASNALRSKGCSVMASFLEMQFRGFFFKYQTMMTVFAPFDQVLMNRVGNLSEQSSIFHRHVVPCRLLWSDLVSFNDGTVLRTNLMGFTINITRSQDVLMLNGVSVIFPEVYHNGWLAVHGISEVLEVPHRTEQTEQVTVTPSEFGNSYPEEESTISHSHFFVVRPT</sequence>
<dbReference type="SMART" id="SM00554">
    <property type="entry name" value="FAS1"/>
    <property type="match status" value="1"/>
</dbReference>
<dbReference type="EMBL" id="PJQY01000792">
    <property type="protein sequence ID" value="PQQ07905.1"/>
    <property type="molecule type" value="Genomic_DNA"/>
</dbReference>
<dbReference type="OrthoDB" id="1156143at2759"/>
<dbReference type="AlphaFoldDB" id="A0A314YH88"/>
<feature type="domain" description="FAS1" evidence="2">
    <location>
        <begin position="1"/>
        <end position="136"/>
    </location>
</feature>
<evidence type="ECO:0000313" key="3">
    <source>
        <dbReference type="EMBL" id="PQQ07905.1"/>
    </source>
</evidence>
<dbReference type="SUPFAM" id="SSF82153">
    <property type="entry name" value="FAS1 domain"/>
    <property type="match status" value="1"/>
</dbReference>
<comment type="similarity">
    <text evidence="1">Belongs to the fasciclin-like AGP family.</text>
</comment>
<protein>
    <submittedName>
        <fullName evidence="3">Putative fasciclin-like arabinogalactan protein 20</fullName>
    </submittedName>
</protein>
<accession>A0A314YH88</accession>
<reference evidence="3 4" key="1">
    <citation type="submission" date="2018-02" db="EMBL/GenBank/DDBJ databases">
        <title>Draft genome of wild Prunus yedoensis var. nudiflora.</title>
        <authorList>
            <person name="Baek S."/>
            <person name="Kim J.-H."/>
            <person name="Choi K."/>
            <person name="Kim G.-B."/>
            <person name="Cho A."/>
            <person name="Jang H."/>
            <person name="Shin C.-H."/>
            <person name="Yu H.-J."/>
            <person name="Mun J.-H."/>
        </authorList>
    </citation>
    <scope>NUCLEOTIDE SEQUENCE [LARGE SCALE GENOMIC DNA]</scope>
    <source>
        <strain evidence="4">cv. Jeju island</strain>
        <tissue evidence="3">Leaf</tissue>
    </source>
</reference>